<evidence type="ECO:0000313" key="3">
    <source>
        <dbReference type="EMBL" id="CAQ79913.1"/>
    </source>
</evidence>
<feature type="transmembrane region" description="Helical" evidence="1">
    <location>
        <begin position="9"/>
        <end position="30"/>
    </location>
</feature>
<keyword evidence="1" id="KW-1133">Transmembrane helix</keyword>
<gene>
    <name evidence="3" type="ordered locus">VSAL_I2229</name>
</gene>
<dbReference type="PANTHER" id="PTHR30441:SF4">
    <property type="entry name" value="PROTEIN ASMA"/>
    <property type="match status" value="1"/>
</dbReference>
<evidence type="ECO:0000259" key="2">
    <source>
        <dbReference type="Pfam" id="PF05170"/>
    </source>
</evidence>
<dbReference type="InterPro" id="IPR052894">
    <property type="entry name" value="AsmA-related"/>
</dbReference>
<keyword evidence="1" id="KW-0472">Membrane</keyword>
<proteinExistence type="predicted"/>
<dbReference type="PANTHER" id="PTHR30441">
    <property type="entry name" value="DUF748 DOMAIN-CONTAINING PROTEIN"/>
    <property type="match status" value="1"/>
</dbReference>
<dbReference type="KEGG" id="vsa:VSAL_I2229"/>
<keyword evidence="4" id="KW-1185">Reference proteome</keyword>
<keyword evidence="1" id="KW-0812">Transmembrane</keyword>
<dbReference type="GO" id="GO:0005886">
    <property type="term" value="C:plasma membrane"/>
    <property type="evidence" value="ECO:0007669"/>
    <property type="project" value="TreeGrafter"/>
</dbReference>
<evidence type="ECO:0000256" key="1">
    <source>
        <dbReference type="SAM" id="Phobius"/>
    </source>
</evidence>
<dbReference type="GO" id="GO:0090313">
    <property type="term" value="P:regulation of protein targeting to membrane"/>
    <property type="evidence" value="ECO:0007669"/>
    <property type="project" value="TreeGrafter"/>
</dbReference>
<dbReference type="InterPro" id="IPR007844">
    <property type="entry name" value="AsmA"/>
</dbReference>
<name>B6EIY8_ALISL</name>
<organism evidence="3 4">
    <name type="scientific">Aliivibrio salmonicida (strain LFI1238)</name>
    <name type="common">Vibrio salmonicida (strain LFI1238)</name>
    <dbReference type="NCBI Taxonomy" id="316275"/>
    <lineage>
        <taxon>Bacteria</taxon>
        <taxon>Pseudomonadati</taxon>
        <taxon>Pseudomonadota</taxon>
        <taxon>Gammaproteobacteria</taxon>
        <taxon>Vibrionales</taxon>
        <taxon>Vibrionaceae</taxon>
        <taxon>Aliivibrio</taxon>
    </lineage>
</organism>
<dbReference type="HOGENOM" id="CLU_012870_0_1_6"/>
<protein>
    <submittedName>
        <fullName evidence="3">Outer membrane assembly protein</fullName>
    </submittedName>
</protein>
<accession>B6EIY8</accession>
<reference evidence="3 4" key="1">
    <citation type="journal article" date="2008" name="BMC Genomics">
        <title>The genome sequence of the fish pathogen Aliivibrio salmonicida strain LFI1238 shows extensive evidence of gene decay.</title>
        <authorList>
            <person name="Hjerde E."/>
            <person name="Lorentzen M.S."/>
            <person name="Holden M.T."/>
            <person name="Seeger K."/>
            <person name="Paulsen S."/>
            <person name="Bason N."/>
            <person name="Churcher C."/>
            <person name="Harris D."/>
            <person name="Norbertczak H."/>
            <person name="Quail M.A."/>
            <person name="Sanders S."/>
            <person name="Thurston S."/>
            <person name="Parkhill J."/>
            <person name="Willassen N.P."/>
            <person name="Thomson N.R."/>
        </authorList>
    </citation>
    <scope>NUCLEOTIDE SEQUENCE [LARGE SCALE GENOMIC DNA]</scope>
    <source>
        <strain evidence="3 4">LFI1238</strain>
    </source>
</reference>
<dbReference type="Proteomes" id="UP000001730">
    <property type="component" value="Chromosome 1"/>
</dbReference>
<sequence>MDLAVKKIVLLISIPFIAIVIALLVLVLVVNPNQFKPLIKEQVEQQTGRQLTMDGDISWRFFPSIGFSIGNMALSNPTGFATANLVKFDNANIDINVLPLFDHEINIGLITLDGAAFTLHTLKSGVTNLDGIGPKEEISVAENKTEIKNEDVTTSDNLNAEAATTAPEINSWTVSLEGIALTNASALIQDDKAGTKTQLSNMNIKLSQFSPGEWTHLTFDLKADLGQQKIALKGETDLNIAKTLDTASLKETELVVSYADKTNKFDGITLRIDKFNFDEWSTLELVAAGKANDMTVDSKSTFELNVPKALDIIKIRKFISTNNVIGDALPNKDVTAIIGFNSSFDVTKSLLQVTDLTLSAVDTQFDGKASVELKGIPKVRFELHSPSIDVDALLATLPSSKNTVVDNKQTNTSNVKKSTPVKEIEPDLNALKGLDVAGKITIDRFKANNAKMQNVQSQFSVNRGVLNLSKFHSTLYDGSIDMTAKLDARKSIPVYSMKNTIKGVKVAPLLIDVMGESLVEGTGNITINVSGKSLKPTALKQNVKGKVAINFADGAVNGINVPLMIRTTYAKVKGEKIKGSDEAEKTDFSALTASFLLENGNATTNNIRMVSPLLRIHGEGSAQYVNKTANMLIETSIVGSLKGQGGKSIDDLKDVTIPIRITGSWANPKYKLEFGDVMQQKAKKELDRGIEKLEAKYGDKIKDEKVKDAANKLLKGLFN</sequence>
<dbReference type="Pfam" id="PF05170">
    <property type="entry name" value="AsmA"/>
    <property type="match status" value="1"/>
</dbReference>
<dbReference type="AlphaFoldDB" id="B6EIY8"/>
<feature type="domain" description="AsmA" evidence="2">
    <location>
        <begin position="6"/>
        <end position="606"/>
    </location>
</feature>
<evidence type="ECO:0000313" key="4">
    <source>
        <dbReference type="Proteomes" id="UP000001730"/>
    </source>
</evidence>
<dbReference type="eggNOG" id="COG2982">
    <property type="taxonomic scope" value="Bacteria"/>
</dbReference>
<dbReference type="EMBL" id="FM178379">
    <property type="protein sequence ID" value="CAQ79913.1"/>
    <property type="molecule type" value="Genomic_DNA"/>
</dbReference>
<dbReference type="RefSeq" id="WP_012550743.1">
    <property type="nucleotide sequence ID" value="NC_011312.1"/>
</dbReference>